<protein>
    <submittedName>
        <fullName evidence="7">Chloride channel protein</fullName>
    </submittedName>
    <submittedName>
        <fullName evidence="6">Voltage gated chloride channel</fullName>
    </submittedName>
</protein>
<dbReference type="SUPFAM" id="SSF81340">
    <property type="entry name" value="Clc chloride channel"/>
    <property type="match status" value="1"/>
</dbReference>
<feature type="transmembrane region" description="Helical" evidence="5">
    <location>
        <begin position="7"/>
        <end position="28"/>
    </location>
</feature>
<evidence type="ECO:0000313" key="7">
    <source>
        <dbReference type="EMBL" id="NQP84020.1"/>
    </source>
</evidence>
<evidence type="ECO:0000256" key="1">
    <source>
        <dbReference type="ARBA" id="ARBA00004141"/>
    </source>
</evidence>
<sequence length="404" mass="45003">MVGKKEIHLTAIGLVYSSVIALVSYGFIMAEKVISHFLWESLPHQFHFGTVYSILILLLLTCLVILLKNKWGNLPKTSHDLLHELGHDGTVAYQNTWRNLVLALVILVSGAGVGPEAPLLGAVIAYSIWQADKLRYLEANWEQVSGQGIGVWVNYLFHPSSYLLPYPNSQKQTGKLFRNLLIANGLFVFWLMMRLTDQPSFVTKLGETSWTLTDFLFFLPLCSYGFLVGKGYSWLKPFIRASLDRLNLSLSIKISLGALSIFLVTMLAPNLLFSGQHSLHTIVEVGMETSILTLIILSFAKLIFLDFCLWTGWTGGDIFPITFAAFLQGFAVAQLFPQADSLFVVMVVSLSMAIALLEKEWLAGIFISLFFPIQLLPVSLLVIGLTIAGRKCWLGHQKQEKTGS</sequence>
<reference evidence="7" key="2">
    <citation type="submission" date="2020-05" db="EMBL/GenBank/DDBJ databases">
        <title>Linking phenotype, genotype and ecology: antimicrobial resistance in the zoonotic pathogen Streptococcus suis.</title>
        <authorList>
            <person name="Hadjirin N.F."/>
            <person name="Miller E.L."/>
            <person name="Murray G.R."/>
            <person name="Yen P.L.K."/>
            <person name="Phuc H.D."/>
            <person name="Wileman T.M."/>
            <person name="Hernandez-Garcia J."/>
            <person name="Williamson S.M."/>
            <person name="Parkhill J."/>
            <person name="Maskell D.J."/>
            <person name="Zhou R."/>
            <person name="Fittipaldi N."/>
            <person name="Gottschalk M."/>
            <person name="Tucker A.D.W."/>
            <person name="Hoa N.T."/>
            <person name="Welch J."/>
            <person name="Weinert L.A."/>
        </authorList>
    </citation>
    <scope>NUCLEOTIDE SEQUENCE</scope>
    <source>
        <strain evidence="7">TMW_SS111</strain>
    </source>
</reference>
<keyword evidence="3 5" id="KW-1133">Transmembrane helix</keyword>
<dbReference type="Proteomes" id="UP000748881">
    <property type="component" value="Unassembled WGS sequence"/>
</dbReference>
<dbReference type="Proteomes" id="UP000069831">
    <property type="component" value="Unassembled WGS sequence"/>
</dbReference>
<feature type="transmembrane region" description="Helical" evidence="5">
    <location>
        <begin position="318"/>
        <end position="336"/>
    </location>
</feature>
<feature type="transmembrane region" description="Helical" evidence="5">
    <location>
        <begin position="215"/>
        <end position="235"/>
    </location>
</feature>
<evidence type="ECO:0000256" key="3">
    <source>
        <dbReference type="ARBA" id="ARBA00022989"/>
    </source>
</evidence>
<dbReference type="GO" id="GO:0016020">
    <property type="term" value="C:membrane"/>
    <property type="evidence" value="ECO:0007669"/>
    <property type="project" value="UniProtKB-SubCell"/>
</dbReference>
<accession>A0A0Z8MH01</accession>
<evidence type="ECO:0000256" key="2">
    <source>
        <dbReference type="ARBA" id="ARBA00022692"/>
    </source>
</evidence>
<dbReference type="GO" id="GO:0015108">
    <property type="term" value="F:chloride transmembrane transporter activity"/>
    <property type="evidence" value="ECO:0007669"/>
    <property type="project" value="InterPro"/>
</dbReference>
<comment type="subcellular location">
    <subcellularLocation>
        <location evidence="1">Membrane</location>
        <topology evidence="1">Multi-pass membrane protein</topology>
    </subcellularLocation>
</comment>
<dbReference type="EMBL" id="JABLKP010000017">
    <property type="protein sequence ID" value="NQP84020.1"/>
    <property type="molecule type" value="Genomic_DNA"/>
</dbReference>
<feature type="transmembrane region" description="Helical" evidence="5">
    <location>
        <begin position="365"/>
        <end position="388"/>
    </location>
</feature>
<proteinExistence type="predicted"/>
<feature type="transmembrane region" description="Helical" evidence="5">
    <location>
        <begin position="48"/>
        <end position="67"/>
    </location>
</feature>
<keyword evidence="4 5" id="KW-0472">Membrane</keyword>
<dbReference type="Gene3D" id="1.10.3080.10">
    <property type="entry name" value="Clc chloride channel"/>
    <property type="match status" value="1"/>
</dbReference>
<dbReference type="RefSeq" id="WP_024412244.1">
    <property type="nucleotide sequence ID" value="NZ_CEEK01000004.1"/>
</dbReference>
<reference evidence="6 8" key="1">
    <citation type="submission" date="2016-02" db="EMBL/GenBank/DDBJ databases">
        <authorList>
            <consortium name="Pathogen Informatics"/>
        </authorList>
    </citation>
    <scope>NUCLEOTIDE SEQUENCE [LARGE SCALE GENOMIC DNA]</scope>
    <source>
        <strain evidence="6 8">LSS95</strain>
    </source>
</reference>
<dbReference type="Pfam" id="PF00654">
    <property type="entry name" value="Voltage_CLC"/>
    <property type="match status" value="1"/>
</dbReference>
<keyword evidence="2 5" id="KW-0812">Transmembrane</keyword>
<feature type="transmembrane region" description="Helical" evidence="5">
    <location>
        <begin position="176"/>
        <end position="195"/>
    </location>
</feature>
<feature type="transmembrane region" description="Helical" evidence="5">
    <location>
        <begin position="247"/>
        <end position="271"/>
    </location>
</feature>
<dbReference type="EMBL" id="FIIR01000024">
    <property type="protein sequence ID" value="CYW05534.1"/>
    <property type="molecule type" value="Genomic_DNA"/>
</dbReference>
<evidence type="ECO:0000256" key="5">
    <source>
        <dbReference type="SAM" id="Phobius"/>
    </source>
</evidence>
<gene>
    <name evidence="6" type="ORF">ERS132457_01773</name>
    <name evidence="7" type="ORF">HO898_09895</name>
</gene>
<evidence type="ECO:0000313" key="6">
    <source>
        <dbReference type="EMBL" id="CYW05534.1"/>
    </source>
</evidence>
<evidence type="ECO:0000313" key="8">
    <source>
        <dbReference type="Proteomes" id="UP000069831"/>
    </source>
</evidence>
<dbReference type="AlphaFoldDB" id="A0A0Z8MH01"/>
<feature type="transmembrane region" description="Helical" evidence="5">
    <location>
        <begin position="342"/>
        <end position="358"/>
    </location>
</feature>
<name>A0A0Z8MH01_STRSU</name>
<dbReference type="InterPro" id="IPR001807">
    <property type="entry name" value="ClC"/>
</dbReference>
<organism evidence="6 8">
    <name type="scientific">Streptococcus suis</name>
    <dbReference type="NCBI Taxonomy" id="1307"/>
    <lineage>
        <taxon>Bacteria</taxon>
        <taxon>Bacillati</taxon>
        <taxon>Bacillota</taxon>
        <taxon>Bacilli</taxon>
        <taxon>Lactobacillales</taxon>
        <taxon>Streptococcaceae</taxon>
        <taxon>Streptococcus</taxon>
    </lineage>
</organism>
<dbReference type="InterPro" id="IPR014743">
    <property type="entry name" value="Cl-channel_core"/>
</dbReference>
<evidence type="ECO:0000256" key="4">
    <source>
        <dbReference type="ARBA" id="ARBA00023136"/>
    </source>
</evidence>
<feature type="transmembrane region" description="Helical" evidence="5">
    <location>
        <begin position="291"/>
        <end position="311"/>
    </location>
</feature>